<dbReference type="Pfam" id="PF12802">
    <property type="entry name" value="MarR_2"/>
    <property type="match status" value="1"/>
</dbReference>
<keyword evidence="2" id="KW-0238">DNA-binding</keyword>
<keyword evidence="1" id="KW-0805">Transcription regulation</keyword>
<accession>A0ABT2K0L0</accession>
<dbReference type="PRINTS" id="PR00598">
    <property type="entry name" value="HTHMARR"/>
</dbReference>
<protein>
    <submittedName>
        <fullName evidence="5">MarR family transcriptional regulator</fullName>
    </submittedName>
</protein>
<dbReference type="InterPro" id="IPR000835">
    <property type="entry name" value="HTH_MarR-typ"/>
</dbReference>
<sequence>MADHVDRVLEQWGAQRPDLDVSSMAVLGRLKRLTRLVEAEQRRTFASHGLDPASFDVLATLRRNDPPHRLTPAELMRSSMITSGAVTQRLDRLEERGLVTRTPSESDGRGVYVGLTAEGHALIDAALPDHVDTQNRLLATLSRPQRDTLSETFRQLLESLGDATD</sequence>
<dbReference type="CDD" id="cd00090">
    <property type="entry name" value="HTH_ARSR"/>
    <property type="match status" value="1"/>
</dbReference>
<comment type="caution">
    <text evidence="5">The sequence shown here is derived from an EMBL/GenBank/DDBJ whole genome shotgun (WGS) entry which is preliminary data.</text>
</comment>
<evidence type="ECO:0000313" key="6">
    <source>
        <dbReference type="Proteomes" id="UP001156389"/>
    </source>
</evidence>
<reference evidence="5 6" key="1">
    <citation type="submission" date="2021-10" db="EMBL/GenBank/DDBJ databases">
        <title>Streptomyces gossypii sp. nov., isolated from soil collected from cotton field.</title>
        <authorList>
            <person name="Ge X."/>
            <person name="Chen X."/>
            <person name="Liu W."/>
        </authorList>
    </citation>
    <scope>NUCLEOTIDE SEQUENCE [LARGE SCALE GENOMIC DNA]</scope>
    <source>
        <strain evidence="5 6">N2-109</strain>
    </source>
</reference>
<dbReference type="PROSITE" id="PS50995">
    <property type="entry name" value="HTH_MARR_2"/>
    <property type="match status" value="1"/>
</dbReference>
<feature type="domain" description="HTH marR-type" evidence="4">
    <location>
        <begin position="23"/>
        <end position="158"/>
    </location>
</feature>
<evidence type="ECO:0000313" key="5">
    <source>
        <dbReference type="EMBL" id="MCT2593080.1"/>
    </source>
</evidence>
<dbReference type="InterPro" id="IPR036390">
    <property type="entry name" value="WH_DNA-bd_sf"/>
</dbReference>
<dbReference type="EMBL" id="JAJAGO010000012">
    <property type="protein sequence ID" value="MCT2593080.1"/>
    <property type="molecule type" value="Genomic_DNA"/>
</dbReference>
<evidence type="ECO:0000259" key="4">
    <source>
        <dbReference type="PROSITE" id="PS50995"/>
    </source>
</evidence>
<dbReference type="SMART" id="SM00347">
    <property type="entry name" value="HTH_MARR"/>
    <property type="match status" value="1"/>
</dbReference>
<dbReference type="Proteomes" id="UP001156389">
    <property type="component" value="Unassembled WGS sequence"/>
</dbReference>
<dbReference type="InterPro" id="IPR011991">
    <property type="entry name" value="ArsR-like_HTH"/>
</dbReference>
<keyword evidence="3" id="KW-0804">Transcription</keyword>
<dbReference type="Gene3D" id="1.10.10.10">
    <property type="entry name" value="Winged helix-like DNA-binding domain superfamily/Winged helix DNA-binding domain"/>
    <property type="match status" value="1"/>
</dbReference>
<evidence type="ECO:0000256" key="1">
    <source>
        <dbReference type="ARBA" id="ARBA00023015"/>
    </source>
</evidence>
<dbReference type="PANTHER" id="PTHR42756">
    <property type="entry name" value="TRANSCRIPTIONAL REGULATOR, MARR"/>
    <property type="match status" value="1"/>
</dbReference>
<dbReference type="SUPFAM" id="SSF46785">
    <property type="entry name" value="Winged helix' DNA-binding domain"/>
    <property type="match status" value="1"/>
</dbReference>
<keyword evidence="6" id="KW-1185">Reference proteome</keyword>
<dbReference type="InterPro" id="IPR036388">
    <property type="entry name" value="WH-like_DNA-bd_sf"/>
</dbReference>
<dbReference type="RefSeq" id="WP_260220429.1">
    <property type="nucleotide sequence ID" value="NZ_JAJAGO010000012.1"/>
</dbReference>
<gene>
    <name evidence="5" type="ORF">LHJ74_24745</name>
</gene>
<dbReference type="PANTHER" id="PTHR42756:SF1">
    <property type="entry name" value="TRANSCRIPTIONAL REPRESSOR OF EMRAB OPERON"/>
    <property type="match status" value="1"/>
</dbReference>
<evidence type="ECO:0000256" key="3">
    <source>
        <dbReference type="ARBA" id="ARBA00023163"/>
    </source>
</evidence>
<evidence type="ECO:0000256" key="2">
    <source>
        <dbReference type="ARBA" id="ARBA00023125"/>
    </source>
</evidence>
<organism evidence="5 6">
    <name type="scientific">Streptomyces gossypii</name>
    <dbReference type="NCBI Taxonomy" id="2883101"/>
    <lineage>
        <taxon>Bacteria</taxon>
        <taxon>Bacillati</taxon>
        <taxon>Actinomycetota</taxon>
        <taxon>Actinomycetes</taxon>
        <taxon>Kitasatosporales</taxon>
        <taxon>Streptomycetaceae</taxon>
        <taxon>Streptomyces</taxon>
    </lineage>
</organism>
<proteinExistence type="predicted"/>
<name>A0ABT2K0L0_9ACTN</name>